<proteinExistence type="predicted"/>
<dbReference type="PANTHER" id="PTHR47843">
    <property type="entry name" value="BTB DOMAIN-CONTAINING PROTEIN-RELATED"/>
    <property type="match status" value="1"/>
</dbReference>
<protein>
    <recommendedName>
        <fullName evidence="2">BTB domain-containing protein</fullName>
    </recommendedName>
</protein>
<reference evidence="3" key="1">
    <citation type="submission" date="2022-07" db="EMBL/GenBank/DDBJ databases">
        <title>Fungi with potential for degradation of polypropylene.</title>
        <authorList>
            <person name="Gostincar C."/>
        </authorList>
    </citation>
    <scope>NUCLEOTIDE SEQUENCE</scope>
    <source>
        <strain evidence="3">EXF-13308</strain>
    </source>
</reference>
<keyword evidence="4" id="KW-1185">Reference proteome</keyword>
<dbReference type="EMBL" id="JANBVO010000023">
    <property type="protein sequence ID" value="KAJ9142143.1"/>
    <property type="molecule type" value="Genomic_DNA"/>
</dbReference>
<dbReference type="Pfam" id="PF00651">
    <property type="entry name" value="BTB"/>
    <property type="match status" value="1"/>
</dbReference>
<feature type="region of interest" description="Disordered" evidence="1">
    <location>
        <begin position="122"/>
        <end position="160"/>
    </location>
</feature>
<dbReference type="SUPFAM" id="SSF54695">
    <property type="entry name" value="POZ domain"/>
    <property type="match status" value="1"/>
</dbReference>
<name>A0AA38RN12_9PEZI</name>
<dbReference type="PROSITE" id="PS50097">
    <property type="entry name" value="BTB"/>
    <property type="match status" value="1"/>
</dbReference>
<evidence type="ECO:0000313" key="4">
    <source>
        <dbReference type="Proteomes" id="UP001174694"/>
    </source>
</evidence>
<dbReference type="AlphaFoldDB" id="A0AA38RN12"/>
<accession>A0AA38RN12</accession>
<organism evidence="3 4">
    <name type="scientific">Pleurostoma richardsiae</name>
    <dbReference type="NCBI Taxonomy" id="41990"/>
    <lineage>
        <taxon>Eukaryota</taxon>
        <taxon>Fungi</taxon>
        <taxon>Dikarya</taxon>
        <taxon>Ascomycota</taxon>
        <taxon>Pezizomycotina</taxon>
        <taxon>Sordariomycetes</taxon>
        <taxon>Sordariomycetidae</taxon>
        <taxon>Calosphaeriales</taxon>
        <taxon>Pleurostomataceae</taxon>
        <taxon>Pleurostoma</taxon>
    </lineage>
</organism>
<dbReference type="Gene3D" id="3.30.710.10">
    <property type="entry name" value="Potassium Channel Kv1.1, Chain A"/>
    <property type="match status" value="1"/>
</dbReference>
<feature type="compositionally biased region" description="Basic and acidic residues" evidence="1">
    <location>
        <begin position="124"/>
        <end position="134"/>
    </location>
</feature>
<dbReference type="Proteomes" id="UP001174694">
    <property type="component" value="Unassembled WGS sequence"/>
</dbReference>
<dbReference type="InterPro" id="IPR011333">
    <property type="entry name" value="SKP1/BTB/POZ_sf"/>
</dbReference>
<feature type="domain" description="BTB" evidence="2">
    <location>
        <begin position="43"/>
        <end position="115"/>
    </location>
</feature>
<gene>
    <name evidence="3" type="ORF">NKR23_g7465</name>
</gene>
<dbReference type="CDD" id="cd18186">
    <property type="entry name" value="BTB_POZ_ZBTB_KLHL-like"/>
    <property type="match status" value="1"/>
</dbReference>
<dbReference type="PANTHER" id="PTHR47843:SF6">
    <property type="entry name" value="BTB DOMAIN-CONTAINING PROTEIN"/>
    <property type="match status" value="1"/>
</dbReference>
<evidence type="ECO:0000259" key="2">
    <source>
        <dbReference type="PROSITE" id="PS50097"/>
    </source>
</evidence>
<feature type="compositionally biased region" description="Low complexity" evidence="1">
    <location>
        <begin position="135"/>
        <end position="152"/>
    </location>
</feature>
<comment type="caution">
    <text evidence="3">The sequence shown here is derived from an EMBL/GenBank/DDBJ whole genome shotgun (WGS) entry which is preliminary data.</text>
</comment>
<evidence type="ECO:0000256" key="1">
    <source>
        <dbReference type="SAM" id="MobiDB-lite"/>
    </source>
</evidence>
<evidence type="ECO:0000313" key="3">
    <source>
        <dbReference type="EMBL" id="KAJ9142143.1"/>
    </source>
</evidence>
<dbReference type="InterPro" id="IPR000210">
    <property type="entry name" value="BTB/POZ_dom"/>
</dbReference>
<sequence length="313" mass="35883">MRAPSTNPPDVVVLEFLPNDLNRKDILNPKEDLWLSTVDGRYNSPIIPVRVGEGPSMQVFQVHKHVLLKAKWFRKALCGEFSEAETQVLNLPNEDPSVFHFLVAFLYEGRYIPTKPLSDALVPDLDKGKGRETRSNPSESDSDSSDSLGSDSTLDPNGTERIKGEDMRIWLMAYELNIDVYTCANRYLMDDFKEEVARAVIDMLETAGRDAAQIEVLHMCKKLYEGVNEGDSLLKMMLARLGFLQPLLWKRYGQETSDFLISNPEIATLILRETATRREEDYYGRVLPSMERLWLPALAERQFHHEAFRPPRY</sequence>